<evidence type="ECO:0000256" key="3">
    <source>
        <dbReference type="ARBA" id="ARBA00022729"/>
    </source>
</evidence>
<dbReference type="Pfam" id="PF09084">
    <property type="entry name" value="NMT1"/>
    <property type="match status" value="1"/>
</dbReference>
<evidence type="ECO:0000256" key="4">
    <source>
        <dbReference type="SAM" id="SignalP"/>
    </source>
</evidence>
<reference evidence="6 7" key="1">
    <citation type="submission" date="2019-02" db="EMBL/GenBank/DDBJ databases">
        <title>Hansschlegelia quercus sp. nov., a novel methylotrophic bacterium from buds of oak (Quercus robur L.).</title>
        <authorList>
            <person name="Agafonova N.V."/>
            <person name="Kaparullina E.N."/>
            <person name="Grouzdev D.S."/>
            <person name="Doronina N.V."/>
        </authorList>
    </citation>
    <scope>NUCLEOTIDE SEQUENCE [LARGE SCALE GENOMIC DNA]</scope>
    <source>
        <strain evidence="6 7">Dub</strain>
    </source>
</reference>
<dbReference type="EMBL" id="SIUB01000010">
    <property type="protein sequence ID" value="TBN47595.1"/>
    <property type="molecule type" value="Genomic_DNA"/>
</dbReference>
<dbReference type="GO" id="GO:0016740">
    <property type="term" value="F:transferase activity"/>
    <property type="evidence" value="ECO:0007669"/>
    <property type="project" value="UniProtKB-KW"/>
</dbReference>
<accession>A0A4Q9GGJ1</accession>
<protein>
    <submittedName>
        <fullName evidence="6">Myristoyl transferase</fullName>
    </submittedName>
</protein>
<gene>
    <name evidence="6" type="ORF">EYR15_15670</name>
</gene>
<organism evidence="6 7">
    <name type="scientific">Hansschlegelia quercus</name>
    <dbReference type="NCBI Taxonomy" id="2528245"/>
    <lineage>
        <taxon>Bacteria</taxon>
        <taxon>Pseudomonadati</taxon>
        <taxon>Pseudomonadota</taxon>
        <taxon>Alphaproteobacteria</taxon>
        <taxon>Hyphomicrobiales</taxon>
        <taxon>Methylopilaceae</taxon>
        <taxon>Hansschlegelia</taxon>
    </lineage>
</organism>
<dbReference type="SUPFAM" id="SSF53850">
    <property type="entry name" value="Periplasmic binding protein-like II"/>
    <property type="match status" value="1"/>
</dbReference>
<feature type="chain" id="PRO_5020640283" evidence="4">
    <location>
        <begin position="24"/>
        <end position="330"/>
    </location>
</feature>
<feature type="domain" description="SsuA/THI5-like" evidence="5">
    <location>
        <begin position="35"/>
        <end position="246"/>
    </location>
</feature>
<dbReference type="AlphaFoldDB" id="A0A4Q9GGJ1"/>
<dbReference type="PANTHER" id="PTHR30024">
    <property type="entry name" value="ALIPHATIC SULFONATES-BINDING PROTEIN-RELATED"/>
    <property type="match status" value="1"/>
</dbReference>
<keyword evidence="6" id="KW-0808">Transferase</keyword>
<sequence length="330" mass="35427">MGRLRHTLVVASLGLLAAGPALAADTLRVLAPTWPGYAPVFVAIDKGYFKELGLDVDMRFEDDRSNVLAAMTRGDIEVDMRTVGEHQGRPRDANTPGVIIGTIDKSVGGDGVIADGSIASIKDLKGKTVAVEPNIPARLLLQLALKKEGMTLDDLNIKNIMTPDTVAVFADSSIAAIGTYEPFMSQAVSSQTQRNGKMLLSSKDSDIIIDVIDVRQDDLKTNPTKYQKFMKGIFKAVELYKSDPAEFIKTTAPHYNLSDAEVKGIFDTSLTFTGAEETAKLIGTPDKPGTLYAIFDTVMDLNVENKAADAKLDVKSQIDSSVMAAVSGAK</sequence>
<dbReference type="RefSeq" id="WP_131004513.1">
    <property type="nucleotide sequence ID" value="NZ_JBHSZR010000006.1"/>
</dbReference>
<keyword evidence="3 4" id="KW-0732">Signal</keyword>
<comment type="similarity">
    <text evidence="2">Belongs to the bacterial solute-binding protein SsuA/TauA family.</text>
</comment>
<name>A0A4Q9GGJ1_9HYPH</name>
<dbReference type="InterPro" id="IPR015168">
    <property type="entry name" value="SsuA/THI5"/>
</dbReference>
<dbReference type="GO" id="GO:0042597">
    <property type="term" value="C:periplasmic space"/>
    <property type="evidence" value="ECO:0007669"/>
    <property type="project" value="UniProtKB-SubCell"/>
</dbReference>
<dbReference type="Gene3D" id="3.40.190.10">
    <property type="entry name" value="Periplasmic binding protein-like II"/>
    <property type="match status" value="2"/>
</dbReference>
<feature type="signal peptide" evidence="4">
    <location>
        <begin position="1"/>
        <end position="23"/>
    </location>
</feature>
<keyword evidence="7" id="KW-1185">Reference proteome</keyword>
<proteinExistence type="inferred from homology"/>
<evidence type="ECO:0000256" key="2">
    <source>
        <dbReference type="ARBA" id="ARBA00010742"/>
    </source>
</evidence>
<comment type="subcellular location">
    <subcellularLocation>
        <location evidence="1">Periplasm</location>
    </subcellularLocation>
</comment>
<evidence type="ECO:0000313" key="7">
    <source>
        <dbReference type="Proteomes" id="UP000291613"/>
    </source>
</evidence>
<evidence type="ECO:0000259" key="5">
    <source>
        <dbReference type="Pfam" id="PF09084"/>
    </source>
</evidence>
<dbReference type="Proteomes" id="UP000291613">
    <property type="component" value="Unassembled WGS sequence"/>
</dbReference>
<dbReference type="PANTHER" id="PTHR30024:SF47">
    <property type="entry name" value="TAURINE-BINDING PERIPLASMIC PROTEIN"/>
    <property type="match status" value="1"/>
</dbReference>
<dbReference type="OrthoDB" id="7374754at2"/>
<evidence type="ECO:0000313" key="6">
    <source>
        <dbReference type="EMBL" id="TBN47595.1"/>
    </source>
</evidence>
<evidence type="ECO:0000256" key="1">
    <source>
        <dbReference type="ARBA" id="ARBA00004418"/>
    </source>
</evidence>
<comment type="caution">
    <text evidence="6">The sequence shown here is derived from an EMBL/GenBank/DDBJ whole genome shotgun (WGS) entry which is preliminary data.</text>
</comment>